<sequence>MQYGCIGGRNRCGNSTNRDVYRRSRWNGSLRPGQLALISRVIDAVLDLSKHRVAVRKRTGRKNGLEYTERRLVLPEDIEIPGGVPGGDQDR</sequence>
<protein>
    <submittedName>
        <fullName evidence="1">Uncharacterized protein</fullName>
    </submittedName>
</protein>
<gene>
    <name evidence="1" type="ORF">EA472_21125</name>
</gene>
<dbReference type="Proteomes" id="UP000281431">
    <property type="component" value="Unassembled WGS sequence"/>
</dbReference>
<organism evidence="1 2">
    <name type="scientific">Natrarchaeobius chitinivorans</name>
    <dbReference type="NCBI Taxonomy" id="1679083"/>
    <lineage>
        <taxon>Archaea</taxon>
        <taxon>Methanobacteriati</taxon>
        <taxon>Methanobacteriota</taxon>
        <taxon>Stenosarchaea group</taxon>
        <taxon>Halobacteria</taxon>
        <taxon>Halobacteriales</taxon>
        <taxon>Natrialbaceae</taxon>
        <taxon>Natrarchaeobius</taxon>
    </lineage>
</organism>
<dbReference type="EMBL" id="REFZ01000029">
    <property type="protein sequence ID" value="RQG95751.1"/>
    <property type="molecule type" value="Genomic_DNA"/>
</dbReference>
<comment type="caution">
    <text evidence="1">The sequence shown here is derived from an EMBL/GenBank/DDBJ whole genome shotgun (WGS) entry which is preliminary data.</text>
</comment>
<name>A0A3N6MJ15_NATCH</name>
<dbReference type="InterPro" id="IPR058321">
    <property type="entry name" value="DUF8008"/>
</dbReference>
<reference evidence="1 2" key="1">
    <citation type="submission" date="2018-10" db="EMBL/GenBank/DDBJ databases">
        <title>Natrarchaeobius chitinivorans gen. nov., sp. nov., and Natrarchaeobius haloalkaliphilus sp. nov., alkaliphilic, chitin-utilizing haloarchaea from hypersaline alkaline lakes.</title>
        <authorList>
            <person name="Sorokin D.Y."/>
            <person name="Elcheninov A.G."/>
            <person name="Kostrikina N.A."/>
            <person name="Bale N.J."/>
            <person name="Sinninghe Damste J.S."/>
            <person name="Khijniak T.V."/>
            <person name="Kublanov I.V."/>
            <person name="Toshchakov S.V."/>
        </authorList>
    </citation>
    <scope>NUCLEOTIDE SEQUENCE [LARGE SCALE GENOMIC DNA]</scope>
    <source>
        <strain evidence="1 2">AArcht7</strain>
    </source>
</reference>
<proteinExistence type="predicted"/>
<accession>A0A3N6MJ15</accession>
<dbReference type="Pfam" id="PF26032">
    <property type="entry name" value="DUF8008"/>
    <property type="match status" value="1"/>
</dbReference>
<evidence type="ECO:0000313" key="1">
    <source>
        <dbReference type="EMBL" id="RQG95751.1"/>
    </source>
</evidence>
<evidence type="ECO:0000313" key="2">
    <source>
        <dbReference type="Proteomes" id="UP000281431"/>
    </source>
</evidence>
<keyword evidence="2" id="KW-1185">Reference proteome</keyword>
<dbReference type="AlphaFoldDB" id="A0A3N6MJ15"/>